<organism evidence="1 2">
    <name type="scientific">Paraburkholderia humisilvae</name>
    <dbReference type="NCBI Taxonomy" id="627669"/>
    <lineage>
        <taxon>Bacteria</taxon>
        <taxon>Pseudomonadati</taxon>
        <taxon>Pseudomonadota</taxon>
        <taxon>Betaproteobacteria</taxon>
        <taxon>Burkholderiales</taxon>
        <taxon>Burkholderiaceae</taxon>
        <taxon>Paraburkholderia</taxon>
    </lineage>
</organism>
<gene>
    <name evidence="1" type="ORF">LMG29542_07674</name>
</gene>
<reference evidence="1 2" key="1">
    <citation type="submission" date="2020-04" db="EMBL/GenBank/DDBJ databases">
        <authorList>
            <person name="De Canck E."/>
        </authorList>
    </citation>
    <scope>NUCLEOTIDE SEQUENCE [LARGE SCALE GENOMIC DNA]</scope>
    <source>
        <strain evidence="1 2">LMG 29542</strain>
    </source>
</reference>
<dbReference type="Proteomes" id="UP000494363">
    <property type="component" value="Unassembled WGS sequence"/>
</dbReference>
<keyword evidence="2" id="KW-1185">Reference proteome</keyword>
<name>A0A6J5F605_9BURK</name>
<sequence length="32" mass="3769">MNDVSQQWEHSKWCENFASVNDIVDEKQNICA</sequence>
<dbReference type="AlphaFoldDB" id="A0A6J5F605"/>
<evidence type="ECO:0000313" key="1">
    <source>
        <dbReference type="EMBL" id="CAB3774258.1"/>
    </source>
</evidence>
<proteinExistence type="predicted"/>
<protein>
    <submittedName>
        <fullName evidence="1">Uncharacterized protein</fullName>
    </submittedName>
</protein>
<evidence type="ECO:0000313" key="2">
    <source>
        <dbReference type="Proteomes" id="UP000494363"/>
    </source>
</evidence>
<accession>A0A6J5F605</accession>
<dbReference type="EMBL" id="CADIKH010000103">
    <property type="protein sequence ID" value="CAB3774258.1"/>
    <property type="molecule type" value="Genomic_DNA"/>
</dbReference>